<dbReference type="PATRIC" id="fig|1310613.3.peg.443"/>
<sequence>MNYFDYFLFIFSVIIMIATPGPVMILVASAGLKGGYKKALETIFGTNLASLVLIFISVLVLKGVLGINENYLNIIRVLGCLYIGYLGFSILKEVIQAPHPEAIQTVSAQNGGFKKGFLVGISNPKDIIFFSAFFPQFVSISPHLDLSLTILTLTWIVLDFLTLSLVYIFFRRLSNSHLYPKILGLCGLLLLVIAVYGLYQTFI</sequence>
<dbReference type="PANTHER" id="PTHR30086">
    <property type="entry name" value="ARGININE EXPORTER PROTEIN ARGO"/>
    <property type="match status" value="1"/>
</dbReference>
<dbReference type="GO" id="GO:0015171">
    <property type="term" value="F:amino acid transmembrane transporter activity"/>
    <property type="evidence" value="ECO:0007669"/>
    <property type="project" value="TreeGrafter"/>
</dbReference>
<evidence type="ECO:0000313" key="8">
    <source>
        <dbReference type="Proteomes" id="UP000020595"/>
    </source>
</evidence>
<evidence type="ECO:0000256" key="2">
    <source>
        <dbReference type="ARBA" id="ARBA00022475"/>
    </source>
</evidence>
<dbReference type="Proteomes" id="UP000020595">
    <property type="component" value="Unassembled WGS sequence"/>
</dbReference>
<feature type="transmembrane region" description="Helical" evidence="6">
    <location>
        <begin position="182"/>
        <end position="199"/>
    </location>
</feature>
<keyword evidence="3 6" id="KW-0812">Transmembrane</keyword>
<dbReference type="GO" id="GO:0005886">
    <property type="term" value="C:plasma membrane"/>
    <property type="evidence" value="ECO:0007669"/>
    <property type="project" value="UniProtKB-SubCell"/>
</dbReference>
<evidence type="ECO:0000256" key="1">
    <source>
        <dbReference type="ARBA" id="ARBA00004651"/>
    </source>
</evidence>
<proteinExistence type="predicted"/>
<evidence type="ECO:0000256" key="6">
    <source>
        <dbReference type="SAM" id="Phobius"/>
    </source>
</evidence>
<evidence type="ECO:0000313" key="7">
    <source>
        <dbReference type="EMBL" id="EXB07336.1"/>
    </source>
</evidence>
<protein>
    <submittedName>
        <fullName evidence="7">LysE type translocator family protein</fullName>
    </submittedName>
</protein>
<dbReference type="RefSeq" id="WP_001105725.1">
    <property type="nucleotide sequence ID" value="NZ_JEWH01000003.1"/>
</dbReference>
<keyword evidence="2" id="KW-1003">Cell membrane</keyword>
<comment type="caution">
    <text evidence="7">The sequence shown here is derived from an EMBL/GenBank/DDBJ whole genome shotgun (WGS) entry which is preliminary data.</text>
</comment>
<organism evidence="7 8">
    <name type="scientific">Acinetobacter baumannii (strain 1295743)</name>
    <dbReference type="NCBI Taxonomy" id="1310613"/>
    <lineage>
        <taxon>Bacteria</taxon>
        <taxon>Pseudomonadati</taxon>
        <taxon>Pseudomonadota</taxon>
        <taxon>Gammaproteobacteria</taxon>
        <taxon>Moraxellales</taxon>
        <taxon>Moraxellaceae</taxon>
        <taxon>Acinetobacter</taxon>
        <taxon>Acinetobacter calcoaceticus/baumannii complex</taxon>
    </lineage>
</organism>
<comment type="subcellular location">
    <subcellularLocation>
        <location evidence="1">Cell membrane</location>
        <topology evidence="1">Multi-pass membrane protein</topology>
    </subcellularLocation>
</comment>
<evidence type="ECO:0000256" key="4">
    <source>
        <dbReference type="ARBA" id="ARBA00022989"/>
    </source>
</evidence>
<dbReference type="InterPro" id="IPR001123">
    <property type="entry name" value="LeuE-type"/>
</dbReference>
<dbReference type="Pfam" id="PF01810">
    <property type="entry name" value="LysE"/>
    <property type="match status" value="1"/>
</dbReference>
<keyword evidence="4 6" id="KW-1133">Transmembrane helix</keyword>
<feature type="transmembrane region" description="Helical" evidence="6">
    <location>
        <begin position="6"/>
        <end position="32"/>
    </location>
</feature>
<evidence type="ECO:0000256" key="3">
    <source>
        <dbReference type="ARBA" id="ARBA00022692"/>
    </source>
</evidence>
<feature type="transmembrane region" description="Helical" evidence="6">
    <location>
        <begin position="71"/>
        <end position="91"/>
    </location>
</feature>
<accession>A0A009IAA0</accession>
<gene>
    <name evidence="7" type="ORF">J512_0464</name>
</gene>
<name>A0A009IAA0_ACIB9</name>
<dbReference type="AlphaFoldDB" id="A0A009IAA0"/>
<feature type="transmembrane region" description="Helical" evidence="6">
    <location>
        <begin position="44"/>
        <end position="65"/>
    </location>
</feature>
<feature type="transmembrane region" description="Helical" evidence="6">
    <location>
        <begin position="150"/>
        <end position="170"/>
    </location>
</feature>
<keyword evidence="5 6" id="KW-0472">Membrane</keyword>
<dbReference type="PANTHER" id="PTHR30086:SF20">
    <property type="entry name" value="ARGININE EXPORTER PROTEIN ARGO-RELATED"/>
    <property type="match status" value="1"/>
</dbReference>
<dbReference type="EMBL" id="JEWH01000003">
    <property type="protein sequence ID" value="EXB07336.1"/>
    <property type="molecule type" value="Genomic_DNA"/>
</dbReference>
<evidence type="ECO:0000256" key="5">
    <source>
        <dbReference type="ARBA" id="ARBA00023136"/>
    </source>
</evidence>
<reference evidence="7 8" key="1">
    <citation type="submission" date="2014-02" db="EMBL/GenBank/DDBJ databases">
        <title>Comparative genomics and transcriptomics to identify genetic mechanisms underlying the emergence of carbapenem resistant Acinetobacter baumannii (CRAb).</title>
        <authorList>
            <person name="Harris A.D."/>
            <person name="Johnson K.J."/>
            <person name="George J."/>
            <person name="Shefchek K."/>
            <person name="Daugherty S.C."/>
            <person name="Parankush S."/>
            <person name="Sadzewicz L."/>
            <person name="Tallon L."/>
            <person name="Sengamalay N."/>
            <person name="Hazen T.H."/>
            <person name="Rasko D.A."/>
        </authorList>
    </citation>
    <scope>NUCLEOTIDE SEQUENCE [LARGE SCALE GENOMIC DNA]</scope>
    <source>
        <strain evidence="7 8">1295743</strain>
    </source>
</reference>